<dbReference type="GO" id="GO:0004519">
    <property type="term" value="F:endonuclease activity"/>
    <property type="evidence" value="ECO:0007669"/>
    <property type="project" value="UniProtKB-KW"/>
</dbReference>
<evidence type="ECO:0000313" key="2">
    <source>
        <dbReference type="Proteomes" id="UP000290536"/>
    </source>
</evidence>
<dbReference type="RefSeq" id="YP_009843585.1">
    <property type="nucleotide sequence ID" value="NC_048749.1"/>
</dbReference>
<dbReference type="SUPFAM" id="SSF54060">
    <property type="entry name" value="His-Me finger endonucleases"/>
    <property type="match status" value="1"/>
</dbReference>
<gene>
    <name evidence="1" type="primary">88</name>
    <name evidence="1" type="ORF">SEA_RICKMORE_88</name>
</gene>
<name>A0A410TBA9_9CAUD</name>
<dbReference type="KEGG" id="vg:55613881"/>
<organism evidence="1 2">
    <name type="scientific">Gordonia phage Rickmore</name>
    <dbReference type="NCBI Taxonomy" id="2507854"/>
    <lineage>
        <taxon>Viruses</taxon>
        <taxon>Duplodnaviria</taxon>
        <taxon>Heunggongvirae</taxon>
        <taxon>Uroviricota</taxon>
        <taxon>Caudoviricetes</taxon>
        <taxon>Deejayvirinae</taxon>
        <taxon>Kenoshavirus</taxon>
        <taxon>Kenoshavirus rickmore</taxon>
    </lineage>
</organism>
<dbReference type="Gene3D" id="3.90.75.20">
    <property type="match status" value="1"/>
</dbReference>
<evidence type="ECO:0000313" key="1">
    <source>
        <dbReference type="EMBL" id="QAU06321.1"/>
    </source>
</evidence>
<accession>A0A410TBA9</accession>
<sequence>MEIWRNVEGFEDYVVNPDGEVYSESKKELKNLRINNQGDVMVDLYRDRKQNTRKVSLLVAQAYLGEPPEFFNSVIHLNGDRSDCRAINLAWRPRWFVVEYNRMFLEEPLMYSVRVIQTGEEFGTLRDFCTKYGVIEQRAFICALNGYRPFPTNYLLELHSTRIK</sequence>
<dbReference type="Proteomes" id="UP000290536">
    <property type="component" value="Segment"/>
</dbReference>
<proteinExistence type="predicted"/>
<dbReference type="GeneID" id="55613881"/>
<keyword evidence="2" id="KW-1185">Reference proteome</keyword>
<dbReference type="InterPro" id="IPR044925">
    <property type="entry name" value="His-Me_finger_sf"/>
</dbReference>
<keyword evidence="1" id="KW-0378">Hydrolase</keyword>
<keyword evidence="1" id="KW-0540">Nuclease</keyword>
<reference evidence="1 2" key="1">
    <citation type="submission" date="2019-01" db="EMBL/GenBank/DDBJ databases">
        <authorList>
            <person name="Mendiola A."/>
            <person name="Dhungana S."/>
            <person name="Koga A.P."/>
            <person name="Garlena R.A."/>
            <person name="Russell D.A."/>
            <person name="Pope W.H."/>
            <person name="Jacobs-Sera D."/>
            <person name="Hatfull G.F."/>
        </authorList>
    </citation>
    <scope>NUCLEOTIDE SEQUENCE [LARGE SCALE GENOMIC DNA]</scope>
</reference>
<keyword evidence="1" id="KW-0255">Endonuclease</keyword>
<dbReference type="EMBL" id="MK376953">
    <property type="protein sequence ID" value="QAU06321.1"/>
    <property type="molecule type" value="Genomic_DNA"/>
</dbReference>
<protein>
    <submittedName>
        <fullName evidence="1">HNH endonuclease</fullName>
    </submittedName>
</protein>